<keyword evidence="6" id="KW-0680">Restriction system</keyword>
<evidence type="ECO:0000256" key="6">
    <source>
        <dbReference type="ARBA" id="ARBA00022747"/>
    </source>
</evidence>
<comment type="similarity">
    <text evidence="1">Belongs to the N(4)/N(6)-methyltransferase family.</text>
</comment>
<feature type="domain" description="DNA methylase adenine-specific" evidence="9">
    <location>
        <begin position="155"/>
        <end position="428"/>
    </location>
</feature>
<dbReference type="InterPro" id="IPR038333">
    <property type="entry name" value="T1MK-like_N_sf"/>
</dbReference>
<name>A0A0A6RZ80_9GAMM</name>
<evidence type="ECO:0000259" key="10">
    <source>
        <dbReference type="Pfam" id="PF12161"/>
    </source>
</evidence>
<dbReference type="Pfam" id="PF12161">
    <property type="entry name" value="HsdM_N"/>
    <property type="match status" value="1"/>
</dbReference>
<keyword evidence="4" id="KW-0808">Transferase</keyword>
<dbReference type="Pfam" id="PF02384">
    <property type="entry name" value="N6_Mtase"/>
    <property type="match status" value="1"/>
</dbReference>
<reference evidence="11 12" key="1">
    <citation type="journal article" date="2016" name="Front. Microbiol.">
        <title>Single-Cell (Meta-)Genomics of a Dimorphic Candidatus Thiomargarita nelsonii Reveals Genomic Plasticity.</title>
        <authorList>
            <person name="Flood B.E."/>
            <person name="Fliss P."/>
            <person name="Jones D.S."/>
            <person name="Dick G.J."/>
            <person name="Jain S."/>
            <person name="Kaster A.K."/>
            <person name="Winkel M."/>
            <person name="Mussmann M."/>
            <person name="Bailey J."/>
        </authorList>
    </citation>
    <scope>NUCLEOTIDE SEQUENCE [LARGE SCALE GENOMIC DNA]</scope>
    <source>
        <strain evidence="11">Hydrate Ridge</strain>
    </source>
</reference>
<organism evidence="11 12">
    <name type="scientific">Candidatus Thiomargarita nelsonii</name>
    <dbReference type="NCBI Taxonomy" id="1003181"/>
    <lineage>
        <taxon>Bacteria</taxon>
        <taxon>Pseudomonadati</taxon>
        <taxon>Pseudomonadota</taxon>
        <taxon>Gammaproteobacteria</taxon>
        <taxon>Thiotrichales</taxon>
        <taxon>Thiotrichaceae</taxon>
        <taxon>Thiomargarita</taxon>
    </lineage>
</organism>
<gene>
    <name evidence="11" type="ORF">PN36_12370</name>
</gene>
<keyword evidence="12" id="KW-1185">Reference proteome</keyword>
<evidence type="ECO:0000313" key="11">
    <source>
        <dbReference type="EMBL" id="KHD09201.1"/>
    </source>
</evidence>
<dbReference type="EMBL" id="JSZA02000038">
    <property type="protein sequence ID" value="KHD09201.1"/>
    <property type="molecule type" value="Genomic_DNA"/>
</dbReference>
<evidence type="ECO:0000256" key="5">
    <source>
        <dbReference type="ARBA" id="ARBA00022691"/>
    </source>
</evidence>
<dbReference type="Proteomes" id="UP000030428">
    <property type="component" value="Unassembled WGS sequence"/>
</dbReference>
<comment type="caution">
    <text evidence="11">The sequence shown here is derived from an EMBL/GenBank/DDBJ whole genome shotgun (WGS) entry which is preliminary data.</text>
</comment>
<keyword evidence="8" id="KW-0175">Coiled coil</keyword>
<dbReference type="EC" id="2.1.1.72" evidence="2"/>
<dbReference type="GO" id="GO:0032259">
    <property type="term" value="P:methylation"/>
    <property type="evidence" value="ECO:0007669"/>
    <property type="project" value="UniProtKB-KW"/>
</dbReference>
<feature type="coiled-coil region" evidence="8">
    <location>
        <begin position="538"/>
        <end position="589"/>
    </location>
</feature>
<evidence type="ECO:0000313" key="12">
    <source>
        <dbReference type="Proteomes" id="UP000030428"/>
    </source>
</evidence>
<evidence type="ECO:0000256" key="7">
    <source>
        <dbReference type="ARBA" id="ARBA00047942"/>
    </source>
</evidence>
<comment type="catalytic activity">
    <reaction evidence="7">
        <text>a 2'-deoxyadenosine in DNA + S-adenosyl-L-methionine = an N(6)-methyl-2'-deoxyadenosine in DNA + S-adenosyl-L-homocysteine + H(+)</text>
        <dbReference type="Rhea" id="RHEA:15197"/>
        <dbReference type="Rhea" id="RHEA-COMP:12418"/>
        <dbReference type="Rhea" id="RHEA-COMP:12419"/>
        <dbReference type="ChEBI" id="CHEBI:15378"/>
        <dbReference type="ChEBI" id="CHEBI:57856"/>
        <dbReference type="ChEBI" id="CHEBI:59789"/>
        <dbReference type="ChEBI" id="CHEBI:90615"/>
        <dbReference type="ChEBI" id="CHEBI:90616"/>
        <dbReference type="EC" id="2.1.1.72"/>
    </reaction>
</comment>
<evidence type="ECO:0000256" key="3">
    <source>
        <dbReference type="ARBA" id="ARBA00022603"/>
    </source>
</evidence>
<dbReference type="AlphaFoldDB" id="A0A0A6RZ80"/>
<dbReference type="InterPro" id="IPR022749">
    <property type="entry name" value="D12N6_MeTrfase_N"/>
</dbReference>
<sequence length="684" mass="77564">MNSEELKQLENDLWAAADNLRANTDLKSTEYATPVLGLIFLKFADNNYRKVEVAINKEFKKLSGTRREKPISHIAIAKCGFYLPDHARYDYLLKLPEQEDVAKKIKEAMLAIEKHKSELDGVLPKDEYVQLTRTDKGIPAQLLKSFSNIPPDAGGDVFGKIYEFFLGKFALSEGQKGGEFFTPTSVVRLMVEIIEPYKGTVYDPACGSGGMFVQSQHFVAQHYDQDQLYVYGQEKTLDTVKLAKMNLVVNGLRGEIRQANSYAEDPFNGLDKFDYVMANPPFNVDDVPIATVEGDPRFNRYGIPRKKTKVKKSEAGKETVPNANYLWINLFASSIKQNGRAALVMANSASDARHSEADIRQSLIEKNLIYAMLTLPSNMFYTVTLPATLWFFDKAKPDERILFIDARNIFTQIDRAHREFNAAHIENLSIISKLHRGNRQAFVELIDRYFAEGMAVLLENEQQVKPVREQLLAVLDDEQGKLAVDELLAQWQGLSELQNRYNDYVSGQKETDIGIINSRQQALRTAFDPFFEGLHSGLKQLDKRVRQHEKLKLEATKAAGKRASTARNIKELKEVLEQLHQKVKNAESYYKHIHWLQARFPSAEYEDVTGLCKLATVAEVKEQDYSLNPGRYVGVVIEEDGKTEEEFVSELITLNEEYIALFEESEKLKSVIISNVASITGEGE</sequence>
<dbReference type="GO" id="GO:0009307">
    <property type="term" value="P:DNA restriction-modification system"/>
    <property type="evidence" value="ECO:0007669"/>
    <property type="project" value="UniProtKB-KW"/>
</dbReference>
<dbReference type="InterPro" id="IPR052916">
    <property type="entry name" value="Type-I_RE_MTase_Subunit"/>
</dbReference>
<dbReference type="PANTHER" id="PTHR42998:SF1">
    <property type="entry name" value="TYPE I RESTRICTION ENZYME HINDI METHYLASE SUBUNIT"/>
    <property type="match status" value="1"/>
</dbReference>
<evidence type="ECO:0000256" key="4">
    <source>
        <dbReference type="ARBA" id="ARBA00022679"/>
    </source>
</evidence>
<dbReference type="SUPFAM" id="SSF53335">
    <property type="entry name" value="S-adenosyl-L-methionine-dependent methyltransferases"/>
    <property type="match status" value="1"/>
</dbReference>
<proteinExistence type="inferred from homology"/>
<dbReference type="GO" id="GO:0008170">
    <property type="term" value="F:N-methyltransferase activity"/>
    <property type="evidence" value="ECO:0007669"/>
    <property type="project" value="InterPro"/>
</dbReference>
<dbReference type="PRINTS" id="PR00507">
    <property type="entry name" value="N12N6MTFRASE"/>
</dbReference>
<keyword evidence="5" id="KW-0949">S-adenosyl-L-methionine</keyword>
<evidence type="ECO:0000256" key="8">
    <source>
        <dbReference type="SAM" id="Coils"/>
    </source>
</evidence>
<dbReference type="Gene3D" id="3.40.50.150">
    <property type="entry name" value="Vaccinia Virus protein VP39"/>
    <property type="match status" value="2"/>
</dbReference>
<dbReference type="PANTHER" id="PTHR42998">
    <property type="entry name" value="TYPE I RESTRICTION ENZYME HINDVIIP M PROTEIN-RELATED"/>
    <property type="match status" value="1"/>
</dbReference>
<evidence type="ECO:0000256" key="1">
    <source>
        <dbReference type="ARBA" id="ARBA00006594"/>
    </source>
</evidence>
<protein>
    <recommendedName>
        <fullName evidence="2">site-specific DNA-methyltransferase (adenine-specific)</fullName>
        <ecNumber evidence="2">2.1.1.72</ecNumber>
    </recommendedName>
</protein>
<evidence type="ECO:0000259" key="9">
    <source>
        <dbReference type="Pfam" id="PF02384"/>
    </source>
</evidence>
<feature type="domain" description="N6 adenine-specific DNA methyltransferase N-terminal" evidence="10">
    <location>
        <begin position="9"/>
        <end position="135"/>
    </location>
</feature>
<dbReference type="GO" id="GO:0003677">
    <property type="term" value="F:DNA binding"/>
    <property type="evidence" value="ECO:0007669"/>
    <property type="project" value="InterPro"/>
</dbReference>
<accession>A0A0A6RZ80</accession>
<evidence type="ECO:0000256" key="2">
    <source>
        <dbReference type="ARBA" id="ARBA00011900"/>
    </source>
</evidence>
<dbReference type="GO" id="GO:0009007">
    <property type="term" value="F:site-specific DNA-methyltransferase (adenine-specific) activity"/>
    <property type="evidence" value="ECO:0007669"/>
    <property type="project" value="UniProtKB-EC"/>
</dbReference>
<dbReference type="Gene3D" id="1.20.1260.30">
    <property type="match status" value="1"/>
</dbReference>
<keyword evidence="3 11" id="KW-0489">Methyltransferase</keyword>
<dbReference type="InterPro" id="IPR003356">
    <property type="entry name" value="DNA_methylase_A-5"/>
</dbReference>
<dbReference type="InterPro" id="IPR029063">
    <property type="entry name" value="SAM-dependent_MTases_sf"/>
</dbReference>